<feature type="compositionally biased region" description="Basic and acidic residues" evidence="1">
    <location>
        <begin position="61"/>
        <end position="72"/>
    </location>
</feature>
<feature type="region of interest" description="Disordered" evidence="1">
    <location>
        <begin position="29"/>
        <end position="100"/>
    </location>
</feature>
<evidence type="ECO:0000313" key="2">
    <source>
        <dbReference type="EMBL" id="JAT08654.1"/>
    </source>
</evidence>
<organism evidence="2">
    <name type="scientific">Graphocephala atropunctata</name>
    <dbReference type="NCBI Taxonomy" id="36148"/>
    <lineage>
        <taxon>Eukaryota</taxon>
        <taxon>Metazoa</taxon>
        <taxon>Ecdysozoa</taxon>
        <taxon>Arthropoda</taxon>
        <taxon>Hexapoda</taxon>
        <taxon>Insecta</taxon>
        <taxon>Pterygota</taxon>
        <taxon>Neoptera</taxon>
        <taxon>Paraneoptera</taxon>
        <taxon>Hemiptera</taxon>
        <taxon>Auchenorrhyncha</taxon>
        <taxon>Membracoidea</taxon>
        <taxon>Cicadellidae</taxon>
        <taxon>Cicadellinae</taxon>
        <taxon>Cicadellini</taxon>
        <taxon>Graphocephala</taxon>
    </lineage>
</organism>
<name>A0A1B6KBT9_9HEMI</name>
<reference evidence="2" key="1">
    <citation type="submission" date="2015-11" db="EMBL/GenBank/DDBJ databases">
        <title>De novo transcriptome assembly of four potential Pierce s Disease insect vectors from Arizona vineyards.</title>
        <authorList>
            <person name="Tassone E.E."/>
        </authorList>
    </citation>
    <scope>NUCLEOTIDE SEQUENCE</scope>
</reference>
<dbReference type="EMBL" id="GEBQ01031323">
    <property type="protein sequence ID" value="JAT08654.1"/>
    <property type="molecule type" value="Transcribed_RNA"/>
</dbReference>
<evidence type="ECO:0000256" key="1">
    <source>
        <dbReference type="SAM" id="MobiDB-lite"/>
    </source>
</evidence>
<accession>A0A1B6KBT9</accession>
<protein>
    <submittedName>
        <fullName evidence="2">Uncharacterized protein</fullName>
    </submittedName>
</protein>
<gene>
    <name evidence="2" type="ORF">g.35163</name>
</gene>
<dbReference type="AlphaFoldDB" id="A0A1B6KBT9"/>
<feature type="compositionally biased region" description="Basic and acidic residues" evidence="1">
    <location>
        <begin position="29"/>
        <end position="43"/>
    </location>
</feature>
<sequence length="142" mass="15850">MFEDCEKIPESKIDEDSVISTTQIIVKSEEITDGKSAKKEKMQSGEVDSSAKVKVRSKSVQLDKGEKPKPDDATPSSSKAAENLTNNMQQSEHLESSIDRVLPEPVPVLKKFREDQLNKLTRSKLEEVIFLKICEAIMASNI</sequence>
<proteinExistence type="predicted"/>
<feature type="compositionally biased region" description="Polar residues" evidence="1">
    <location>
        <begin position="74"/>
        <end position="91"/>
    </location>
</feature>